<accession>A0AAV7TRA0</accession>
<proteinExistence type="predicted"/>
<dbReference type="AlphaFoldDB" id="A0AAV7TRA0"/>
<reference evidence="2" key="1">
    <citation type="journal article" date="2022" name="bioRxiv">
        <title>Sequencing and chromosome-scale assembly of the giantPleurodeles waltlgenome.</title>
        <authorList>
            <person name="Brown T."/>
            <person name="Elewa A."/>
            <person name="Iarovenko S."/>
            <person name="Subramanian E."/>
            <person name="Araus A.J."/>
            <person name="Petzold A."/>
            <person name="Susuki M."/>
            <person name="Suzuki K.-i.T."/>
            <person name="Hayashi T."/>
            <person name="Toyoda A."/>
            <person name="Oliveira C."/>
            <person name="Osipova E."/>
            <person name="Leigh N.D."/>
            <person name="Simon A."/>
            <person name="Yun M.H."/>
        </authorList>
    </citation>
    <scope>NUCLEOTIDE SEQUENCE</scope>
    <source>
        <strain evidence="2">20211129_DDA</strain>
        <tissue evidence="2">Liver</tissue>
    </source>
</reference>
<sequence>MAASAGQWGNLLLCPGGRAAPRGRVVGPGPLLCAACCMDGPDVGSNATQGRPWNARLRTCGQPGPVLGDRLQKDGEKWRPRKRAEAQCSGNSGGPAEQTAARPSGRELWLLMRGANLMMHGPWPGRRPMG</sequence>
<keyword evidence="3" id="KW-1185">Reference proteome</keyword>
<dbReference type="Proteomes" id="UP001066276">
    <property type="component" value="Chromosome 3_2"/>
</dbReference>
<gene>
    <name evidence="2" type="ORF">NDU88_004209</name>
</gene>
<dbReference type="EMBL" id="JANPWB010000006">
    <property type="protein sequence ID" value="KAJ1178970.1"/>
    <property type="molecule type" value="Genomic_DNA"/>
</dbReference>
<name>A0AAV7TRA0_PLEWA</name>
<evidence type="ECO:0000313" key="3">
    <source>
        <dbReference type="Proteomes" id="UP001066276"/>
    </source>
</evidence>
<comment type="caution">
    <text evidence="2">The sequence shown here is derived from an EMBL/GenBank/DDBJ whole genome shotgun (WGS) entry which is preliminary data.</text>
</comment>
<feature type="region of interest" description="Disordered" evidence="1">
    <location>
        <begin position="47"/>
        <end position="105"/>
    </location>
</feature>
<organism evidence="2 3">
    <name type="scientific">Pleurodeles waltl</name>
    <name type="common">Iberian ribbed newt</name>
    <dbReference type="NCBI Taxonomy" id="8319"/>
    <lineage>
        <taxon>Eukaryota</taxon>
        <taxon>Metazoa</taxon>
        <taxon>Chordata</taxon>
        <taxon>Craniata</taxon>
        <taxon>Vertebrata</taxon>
        <taxon>Euteleostomi</taxon>
        <taxon>Amphibia</taxon>
        <taxon>Batrachia</taxon>
        <taxon>Caudata</taxon>
        <taxon>Salamandroidea</taxon>
        <taxon>Salamandridae</taxon>
        <taxon>Pleurodelinae</taxon>
        <taxon>Pleurodeles</taxon>
    </lineage>
</organism>
<evidence type="ECO:0000313" key="2">
    <source>
        <dbReference type="EMBL" id="KAJ1178970.1"/>
    </source>
</evidence>
<protein>
    <submittedName>
        <fullName evidence="2">Uncharacterized protein</fullName>
    </submittedName>
</protein>
<evidence type="ECO:0000256" key="1">
    <source>
        <dbReference type="SAM" id="MobiDB-lite"/>
    </source>
</evidence>